<proteinExistence type="predicted"/>
<dbReference type="AlphaFoldDB" id="A0A1I4UMP2"/>
<accession>A0A1I4UMP2</accession>
<protein>
    <submittedName>
        <fullName evidence="1">Predicted transcriptional regulator</fullName>
    </submittedName>
</protein>
<evidence type="ECO:0000313" key="2">
    <source>
        <dbReference type="Proteomes" id="UP000198535"/>
    </source>
</evidence>
<evidence type="ECO:0000313" key="1">
    <source>
        <dbReference type="EMBL" id="SFM90198.1"/>
    </source>
</evidence>
<keyword evidence="2" id="KW-1185">Reference proteome</keyword>
<dbReference type="InterPro" id="IPR055979">
    <property type="entry name" value="DUF7557"/>
</dbReference>
<sequence length="83" mass="9699">MRILQYMSATTTIKVDPHLKDNLDKLKLSPRETYNDVVSRLVDMAYDSEPISDDTLKRIEESLKDFKRGKYYTQEEVEAELGL</sequence>
<reference evidence="2" key="1">
    <citation type="submission" date="2016-10" db="EMBL/GenBank/DDBJ databases">
        <authorList>
            <person name="Varghese N."/>
            <person name="Submissions S."/>
        </authorList>
    </citation>
    <scope>NUCLEOTIDE SEQUENCE [LARGE SCALE GENOMIC DNA]</scope>
    <source>
        <strain evidence="2">Mob M</strain>
    </source>
</reference>
<name>A0A1I4UMP2_9EURY</name>
<dbReference type="Proteomes" id="UP000198535">
    <property type="component" value="Unassembled WGS sequence"/>
</dbReference>
<dbReference type="EMBL" id="FOUJ01000007">
    <property type="protein sequence ID" value="SFM90198.1"/>
    <property type="molecule type" value="Genomic_DNA"/>
</dbReference>
<dbReference type="Pfam" id="PF24434">
    <property type="entry name" value="DUF7557"/>
    <property type="match status" value="1"/>
</dbReference>
<gene>
    <name evidence="1" type="ORF">SAMN04488696_2793</name>
</gene>
<organism evidence="1 2">
    <name type="scientific">Methanolobus profundi</name>
    <dbReference type="NCBI Taxonomy" id="487685"/>
    <lineage>
        <taxon>Archaea</taxon>
        <taxon>Methanobacteriati</taxon>
        <taxon>Methanobacteriota</taxon>
        <taxon>Stenosarchaea group</taxon>
        <taxon>Methanomicrobia</taxon>
        <taxon>Methanosarcinales</taxon>
        <taxon>Methanosarcinaceae</taxon>
        <taxon>Methanolobus</taxon>
    </lineage>
</organism>